<keyword evidence="2" id="KW-0813">Transport</keyword>
<keyword evidence="3 5" id="KW-0732">Signal</keyword>
<accession>A0ABT3ZBQ7</accession>
<evidence type="ECO:0000256" key="4">
    <source>
        <dbReference type="ARBA" id="ARBA00022764"/>
    </source>
</evidence>
<feature type="signal peptide" evidence="5">
    <location>
        <begin position="1"/>
        <end position="29"/>
    </location>
</feature>
<sequence>MQFNRIRRGVCAFAVAALASGGFVSAAMAQSVTVNFLSAQNDDVFQPVIDAFEAANPDIDVVHQTVPFDELNTAIETRVARGDGTIDVYAADTPRIPAFASRGYLLNLDDAKDKITGAVPSAVELELVSHGGSVWAYPMWTSTQLMYFNRDLLKAAKLEMPEGGTSARMTWEQVTANAKAAQDAGAEWGVMFQQVDRYYQLQALFESSGAGNGLTGDDLLEPAMNGDKWVETAQWYADIFENGLAPRGVSPSQTDDLFARGKVAYYIAGPWAIAAFNAAEGLDYGVAPHPYFEGGKQVTPTGAWALGINPHADNLEAARKFAEFVTLTAEGSFLTTKNFPLIPVNAGGFEKYGVAIGEMTPKIGPALDIMAHEGMETAVARPRTVGFVAFETEMNRMFSDVRNGADVKQALDDTQSRLTGLLPRQR</sequence>
<name>A0ABT3ZBQ7_9HYPH</name>
<keyword evidence="7" id="KW-1185">Reference proteome</keyword>
<dbReference type="Gene3D" id="3.40.190.10">
    <property type="entry name" value="Periplasmic binding protein-like II"/>
    <property type="match status" value="1"/>
</dbReference>
<protein>
    <submittedName>
        <fullName evidence="6">Sugar ABC transporter substrate-binding protein</fullName>
    </submittedName>
</protein>
<gene>
    <name evidence="6" type="ORF">OEG84_16315</name>
</gene>
<dbReference type="EMBL" id="JAOVZR010000001">
    <property type="protein sequence ID" value="MCY0149229.1"/>
    <property type="molecule type" value="Genomic_DNA"/>
</dbReference>
<dbReference type="PANTHER" id="PTHR30061">
    <property type="entry name" value="MALTOSE-BINDING PERIPLASMIC PROTEIN"/>
    <property type="match status" value="1"/>
</dbReference>
<evidence type="ECO:0000256" key="3">
    <source>
        <dbReference type="ARBA" id="ARBA00022729"/>
    </source>
</evidence>
<organism evidence="6 7">
    <name type="scientific">Hoeflea algicola</name>
    <dbReference type="NCBI Taxonomy" id="2983763"/>
    <lineage>
        <taxon>Bacteria</taxon>
        <taxon>Pseudomonadati</taxon>
        <taxon>Pseudomonadota</taxon>
        <taxon>Alphaproteobacteria</taxon>
        <taxon>Hyphomicrobiales</taxon>
        <taxon>Rhizobiaceae</taxon>
        <taxon>Hoeflea</taxon>
    </lineage>
</organism>
<dbReference type="Pfam" id="PF01547">
    <property type="entry name" value="SBP_bac_1"/>
    <property type="match status" value="1"/>
</dbReference>
<dbReference type="RefSeq" id="WP_267654730.1">
    <property type="nucleotide sequence ID" value="NZ_JAOVZR010000001.1"/>
</dbReference>
<comment type="caution">
    <text evidence="6">The sequence shown here is derived from an EMBL/GenBank/DDBJ whole genome shotgun (WGS) entry which is preliminary data.</text>
</comment>
<dbReference type="CDD" id="cd13585">
    <property type="entry name" value="PBP2_TMBP_like"/>
    <property type="match status" value="1"/>
</dbReference>
<dbReference type="InterPro" id="IPR006059">
    <property type="entry name" value="SBP"/>
</dbReference>
<evidence type="ECO:0000256" key="2">
    <source>
        <dbReference type="ARBA" id="ARBA00022448"/>
    </source>
</evidence>
<evidence type="ECO:0000313" key="7">
    <source>
        <dbReference type="Proteomes" id="UP001073227"/>
    </source>
</evidence>
<evidence type="ECO:0000313" key="6">
    <source>
        <dbReference type="EMBL" id="MCY0149229.1"/>
    </source>
</evidence>
<dbReference type="SUPFAM" id="SSF53850">
    <property type="entry name" value="Periplasmic binding protein-like II"/>
    <property type="match status" value="1"/>
</dbReference>
<dbReference type="Proteomes" id="UP001073227">
    <property type="component" value="Unassembled WGS sequence"/>
</dbReference>
<reference evidence="6" key="1">
    <citation type="submission" date="2022-10" db="EMBL/GenBank/DDBJ databases">
        <title>Hoeflea sp. G2-23, isolated from marine algae.</title>
        <authorList>
            <person name="Kristyanto S."/>
            <person name="Kim J.M."/>
            <person name="Jeon C.O."/>
        </authorList>
    </citation>
    <scope>NUCLEOTIDE SEQUENCE</scope>
    <source>
        <strain evidence="6">G2-23</strain>
    </source>
</reference>
<keyword evidence="4" id="KW-0574">Periplasm</keyword>
<feature type="chain" id="PRO_5047451600" evidence="5">
    <location>
        <begin position="30"/>
        <end position="426"/>
    </location>
</feature>
<proteinExistence type="inferred from homology"/>
<evidence type="ECO:0000256" key="5">
    <source>
        <dbReference type="SAM" id="SignalP"/>
    </source>
</evidence>
<comment type="similarity">
    <text evidence="1">Belongs to the bacterial solute-binding protein 1 family.</text>
</comment>
<evidence type="ECO:0000256" key="1">
    <source>
        <dbReference type="ARBA" id="ARBA00008520"/>
    </source>
</evidence>
<dbReference type="PANTHER" id="PTHR30061:SF50">
    <property type="entry name" value="MALTOSE_MALTODEXTRIN-BINDING PERIPLASMIC PROTEIN"/>
    <property type="match status" value="1"/>
</dbReference>